<accession>A0A1D2VQB6</accession>
<dbReference type="GeneID" id="30964743"/>
<dbReference type="InterPro" id="IPR052086">
    <property type="entry name" value="Mannan_Polymerase_Subunit"/>
</dbReference>
<reference evidence="5" key="1">
    <citation type="submission" date="2016-05" db="EMBL/GenBank/DDBJ databases">
        <title>Comparative genomics of biotechnologically important yeasts.</title>
        <authorList>
            <consortium name="DOE Joint Genome Institute"/>
            <person name="Riley R."/>
            <person name="Haridas S."/>
            <person name="Wolfe K.H."/>
            <person name="Lopes M.R."/>
            <person name="Hittinger C.T."/>
            <person name="Goker M."/>
            <person name="Salamov A."/>
            <person name="Wisecaver J."/>
            <person name="Long T.M."/>
            <person name="Aerts A.L."/>
            <person name="Barry K."/>
            <person name="Choi C."/>
            <person name="Clum A."/>
            <person name="Coughlan A.Y."/>
            <person name="Deshpande S."/>
            <person name="Douglass A.P."/>
            <person name="Hanson S.J."/>
            <person name="Klenk H.-P."/>
            <person name="Labutti K."/>
            <person name="Lapidus A."/>
            <person name="Lindquist E."/>
            <person name="Lipzen A."/>
            <person name="Meier-Kolthoff J.P."/>
            <person name="Ohm R.A."/>
            <person name="Otillar R.P."/>
            <person name="Pangilinan J."/>
            <person name="Peng Y."/>
            <person name="Rokas A."/>
            <person name="Rosa C.A."/>
            <person name="Scheuner C."/>
            <person name="Sibirny A.A."/>
            <person name="Slot J.C."/>
            <person name="Stielow J.B."/>
            <person name="Sun H."/>
            <person name="Kurtzman C.P."/>
            <person name="Blackwell M."/>
            <person name="Grigoriev I.V."/>
            <person name="Jeffries T.W."/>
        </authorList>
    </citation>
    <scope>NUCLEOTIDE SEQUENCE [LARGE SCALE GENOMIC DNA]</scope>
    <source>
        <strain evidence="5">DSM 1968</strain>
    </source>
</reference>
<evidence type="ECO:0000256" key="2">
    <source>
        <dbReference type="SAM" id="MobiDB-lite"/>
    </source>
</evidence>
<comment type="similarity">
    <text evidence="1">Belongs to the ANP1/MMN9/VAN1 family.</text>
</comment>
<feature type="compositionally biased region" description="Basic and acidic residues" evidence="2">
    <location>
        <begin position="156"/>
        <end position="166"/>
    </location>
</feature>
<feature type="compositionally biased region" description="Low complexity" evidence="2">
    <location>
        <begin position="129"/>
        <end position="155"/>
    </location>
</feature>
<evidence type="ECO:0000313" key="4">
    <source>
        <dbReference type="EMBL" id="ODV63794.1"/>
    </source>
</evidence>
<dbReference type="InterPro" id="IPR029044">
    <property type="entry name" value="Nucleotide-diphossugar_trans"/>
</dbReference>
<dbReference type="RefSeq" id="XP_020050101.1">
    <property type="nucleotide sequence ID" value="XM_020191107.1"/>
</dbReference>
<dbReference type="OrthoDB" id="204164at2759"/>
<dbReference type="EMBL" id="KV454475">
    <property type="protein sequence ID" value="ODV63794.1"/>
    <property type="molecule type" value="Genomic_DNA"/>
</dbReference>
<feature type="transmembrane region" description="Helical" evidence="3">
    <location>
        <begin position="33"/>
        <end position="52"/>
    </location>
</feature>
<keyword evidence="4" id="KW-0808">Transferase</keyword>
<dbReference type="GO" id="GO:0000032">
    <property type="term" value="P:cell wall mannoprotein biosynthetic process"/>
    <property type="evidence" value="ECO:0007669"/>
    <property type="project" value="EnsemblFungi"/>
</dbReference>
<keyword evidence="3" id="KW-1133">Transmembrane helix</keyword>
<dbReference type="Gene3D" id="3.90.550.10">
    <property type="entry name" value="Spore Coat Polysaccharide Biosynthesis Protein SpsA, Chain A"/>
    <property type="match status" value="2"/>
</dbReference>
<dbReference type="InParanoid" id="A0A1D2VQB6"/>
<dbReference type="FunCoup" id="A0A1D2VQB6">
    <property type="interactions" value="75"/>
</dbReference>
<evidence type="ECO:0000313" key="5">
    <source>
        <dbReference type="Proteomes" id="UP000095038"/>
    </source>
</evidence>
<keyword evidence="3" id="KW-0812">Transmembrane</keyword>
<feature type="region of interest" description="Disordered" evidence="2">
    <location>
        <begin position="78"/>
        <end position="166"/>
    </location>
</feature>
<dbReference type="Proteomes" id="UP000095038">
    <property type="component" value="Unassembled WGS sequence"/>
</dbReference>
<evidence type="ECO:0000256" key="3">
    <source>
        <dbReference type="SAM" id="Phobius"/>
    </source>
</evidence>
<organism evidence="4 5">
    <name type="scientific">Ascoidea rubescens DSM 1968</name>
    <dbReference type="NCBI Taxonomy" id="1344418"/>
    <lineage>
        <taxon>Eukaryota</taxon>
        <taxon>Fungi</taxon>
        <taxon>Dikarya</taxon>
        <taxon>Ascomycota</taxon>
        <taxon>Saccharomycotina</taxon>
        <taxon>Saccharomycetes</taxon>
        <taxon>Ascoideaceae</taxon>
        <taxon>Ascoidea</taxon>
    </lineage>
</organism>
<gene>
    <name evidence="4" type="ORF">ASCRUDRAFT_52943</name>
</gene>
<dbReference type="SUPFAM" id="SSF53448">
    <property type="entry name" value="Nucleotide-diphospho-sugar transferases"/>
    <property type="match status" value="1"/>
</dbReference>
<name>A0A1D2VQB6_9ASCO</name>
<dbReference type="Pfam" id="PF03452">
    <property type="entry name" value="Anp1"/>
    <property type="match status" value="1"/>
</dbReference>
<dbReference type="FunFam" id="3.90.550.10:FF:000163">
    <property type="entry name" value="Van1p"/>
    <property type="match status" value="1"/>
</dbReference>
<dbReference type="PANTHER" id="PTHR43083:SF5">
    <property type="entry name" value="MANNAN POLYMERASE I COMPLEX VAN1 SUBUNIT"/>
    <property type="match status" value="1"/>
</dbReference>
<proteinExistence type="inferred from homology"/>
<keyword evidence="5" id="KW-1185">Reference proteome</keyword>
<dbReference type="GO" id="GO:0006487">
    <property type="term" value="P:protein N-linked glycosylation"/>
    <property type="evidence" value="ECO:0007669"/>
    <property type="project" value="EnsemblFungi"/>
</dbReference>
<dbReference type="AlphaFoldDB" id="A0A1D2VQB6"/>
<keyword evidence="3" id="KW-0472">Membrane</keyword>
<dbReference type="STRING" id="1344418.A0A1D2VQB6"/>
<dbReference type="GO" id="GO:0000136">
    <property type="term" value="C:mannan polymerase complex"/>
    <property type="evidence" value="ECO:0007669"/>
    <property type="project" value="EnsemblFungi"/>
</dbReference>
<evidence type="ECO:0000256" key="1">
    <source>
        <dbReference type="ARBA" id="ARBA00037964"/>
    </source>
</evidence>
<protein>
    <submittedName>
        <fullName evidence="4">Glycosyltransferase family 62 protein</fullName>
    </submittedName>
</protein>
<dbReference type="PANTHER" id="PTHR43083">
    <property type="entry name" value="MANNAN POLYMERASE II"/>
    <property type="match status" value="1"/>
</dbReference>
<dbReference type="GO" id="GO:0000009">
    <property type="term" value="F:alpha-1,6-mannosyltransferase activity"/>
    <property type="evidence" value="ECO:0007669"/>
    <property type="project" value="EnsemblFungi"/>
</dbReference>
<sequence length="547" mass="64184">MRLRDSYNKKSDLPYTNVSETDKFRPIKKYKRFSLSKIVYLIIILFLLVLIFRKDKKDQLGEILKDKFSSDINIKKNDNELRYPDSSKTSNQNNNNDINNDNDNDNIENTDAIQNNKNDDDYDHYTVTSDQIINNKNDINNDSNNKSPDSQSQNNRSKENSEKDEELEKIYRNTVAYYDLNDFQGSPFGKDNNQLVLLCIPLRNAQHVLPLMFKHLMDLDYPHRLIDLAFLVSDCSENDKTLDTLFEYTMHLQNSTLMSLLNEQDDLIKERNRRLRGTNDLYLRYMDPDYVEKIQNAFKPPYHSEFNNPFRSVQIFRKDFGQVIGQGFSDRHDVKVQGIRRKLMGRARNWLVSTSLKPYHSWVYWRDADIEQSSSSIIQDLMKHDYDVVVPNVWRPLPEFLGNEQPYDLNTWIESEQGLELAKTLQEDDVIVEGYAEYPTWRVHLAYLRDSDGNPDQLVDMDGVGGVSILAKARIFRQGVTFPAFTYKNHAETEAFGKMTKDFGFKVGGLPHYTVWHIYEPSEDDLQEIARKERKKRRQQKIADKVN</sequence>